<gene>
    <name evidence="2" type="ORF">SCE1572_24345</name>
</gene>
<sequence>MHFRLDQLAKNILRDFFVLVGAAETEVEVPAGDAQRIDVWHVPDPALLRAHPEIEPGLLRSMAAEAGMVEVFSAAPGAAELHGCMRKRYQWHHTLELRAERALQLPSAWIVSAGRPDGVLRDFGFVQDASGLAGLYAGPAPGWRIHAVVIAELPRVRGTVLLRLLGAPRVRRAALRDLAALPGNAWERRGALPWLVRLSFEVPEQLLPGLPSEERDFIMETREWFEQFTARKVAAGVEAGLKEAVKEAVKEAKKEALQEAKREAEQRAEEAKREAEQRARLRLTAQMCELRFGRPLTEAETAALGERLARLQETRVAEVLLSFSAEALATWLADPNAT</sequence>
<organism evidence="2 3">
    <name type="scientific">Sorangium cellulosum So0157-2</name>
    <dbReference type="NCBI Taxonomy" id="1254432"/>
    <lineage>
        <taxon>Bacteria</taxon>
        <taxon>Pseudomonadati</taxon>
        <taxon>Myxococcota</taxon>
        <taxon>Polyangia</taxon>
        <taxon>Polyangiales</taxon>
        <taxon>Polyangiaceae</taxon>
        <taxon>Sorangium</taxon>
    </lineage>
</organism>
<dbReference type="Proteomes" id="UP000014803">
    <property type="component" value="Chromosome"/>
</dbReference>
<dbReference type="EMBL" id="CP003969">
    <property type="protein sequence ID" value="AGP37340.1"/>
    <property type="molecule type" value="Genomic_DNA"/>
</dbReference>
<evidence type="ECO:0000313" key="3">
    <source>
        <dbReference type="Proteomes" id="UP000014803"/>
    </source>
</evidence>
<feature type="coiled-coil region" evidence="1">
    <location>
        <begin position="242"/>
        <end position="281"/>
    </location>
</feature>
<dbReference type="eggNOG" id="COG1317">
    <property type="taxonomic scope" value="Bacteria"/>
</dbReference>
<name>S4XZK0_SORCE</name>
<protein>
    <submittedName>
        <fullName evidence="2">Uncharacterized protein</fullName>
    </submittedName>
</protein>
<keyword evidence="1" id="KW-0175">Coiled coil</keyword>
<dbReference type="PATRIC" id="fig|1254432.3.peg.5515"/>
<dbReference type="AlphaFoldDB" id="S4XZK0"/>
<proteinExistence type="predicted"/>
<evidence type="ECO:0000313" key="2">
    <source>
        <dbReference type="EMBL" id="AGP37340.1"/>
    </source>
</evidence>
<accession>S4XZK0</accession>
<dbReference type="RefSeq" id="WP_020736792.1">
    <property type="nucleotide sequence ID" value="NC_021658.1"/>
</dbReference>
<reference evidence="2 3" key="1">
    <citation type="journal article" date="2013" name="Sci. Rep.">
        <title>Extraordinary expansion of a Sorangium cellulosum genome from an alkaline milieu.</title>
        <authorList>
            <person name="Han K."/>
            <person name="Li Z.F."/>
            <person name="Peng R."/>
            <person name="Zhu L.P."/>
            <person name="Zhou T."/>
            <person name="Wang L.G."/>
            <person name="Li S.G."/>
            <person name="Zhang X.B."/>
            <person name="Hu W."/>
            <person name="Wu Z.H."/>
            <person name="Qin N."/>
            <person name="Li Y.Z."/>
        </authorList>
    </citation>
    <scope>NUCLEOTIDE SEQUENCE [LARGE SCALE GENOMIC DNA]</scope>
    <source>
        <strain evidence="2 3">So0157-2</strain>
    </source>
</reference>
<dbReference type="STRING" id="1254432.SCE1572_24345"/>
<evidence type="ECO:0000256" key="1">
    <source>
        <dbReference type="SAM" id="Coils"/>
    </source>
</evidence>
<dbReference type="HOGENOM" id="CLU_059383_0_0_7"/>
<dbReference type="KEGG" id="scu:SCE1572_24345"/>